<accession>A0A935K1D3</accession>
<evidence type="ECO:0000313" key="1">
    <source>
        <dbReference type="EMBL" id="MBK7414779.1"/>
    </source>
</evidence>
<evidence type="ECO:0000313" key="2">
    <source>
        <dbReference type="Proteomes" id="UP000739411"/>
    </source>
</evidence>
<proteinExistence type="predicted"/>
<protein>
    <submittedName>
        <fullName evidence="1">Uncharacterized protein</fullName>
    </submittedName>
</protein>
<dbReference type="Proteomes" id="UP000739411">
    <property type="component" value="Unassembled WGS sequence"/>
</dbReference>
<reference evidence="1 2" key="1">
    <citation type="submission" date="2020-10" db="EMBL/GenBank/DDBJ databases">
        <title>Connecting structure to function with the recovery of over 1000 high-quality activated sludge metagenome-assembled genomes encoding full-length rRNA genes using long-read sequencing.</title>
        <authorList>
            <person name="Singleton C.M."/>
            <person name="Petriglieri F."/>
            <person name="Kristensen J.M."/>
            <person name="Kirkegaard R.H."/>
            <person name="Michaelsen T.Y."/>
            <person name="Andersen M.H."/>
            <person name="Karst S.M."/>
            <person name="Dueholm M.S."/>
            <person name="Nielsen P.H."/>
            <person name="Albertsen M."/>
        </authorList>
    </citation>
    <scope>NUCLEOTIDE SEQUENCE [LARGE SCALE GENOMIC DNA]</scope>
    <source>
        <strain evidence="1">EsbW_18-Q3-R4-48_BATAC.463</strain>
    </source>
</reference>
<dbReference type="AlphaFoldDB" id="A0A935K1D3"/>
<dbReference type="EMBL" id="JADJMS010000013">
    <property type="protein sequence ID" value="MBK7414779.1"/>
    <property type="molecule type" value="Genomic_DNA"/>
</dbReference>
<name>A0A935K1D3_9RHOO</name>
<gene>
    <name evidence="1" type="ORF">IPJ38_06360</name>
</gene>
<comment type="caution">
    <text evidence="1">The sequence shown here is derived from an EMBL/GenBank/DDBJ whole genome shotgun (WGS) entry which is preliminary data.</text>
</comment>
<organism evidence="1 2">
    <name type="scientific">Candidatus Dechloromonas phosphorivorans</name>
    <dbReference type="NCBI Taxonomy" id="2899244"/>
    <lineage>
        <taxon>Bacteria</taxon>
        <taxon>Pseudomonadati</taxon>
        <taxon>Pseudomonadota</taxon>
        <taxon>Betaproteobacteria</taxon>
        <taxon>Rhodocyclales</taxon>
        <taxon>Azonexaceae</taxon>
        <taxon>Dechloromonas</taxon>
    </lineage>
</organism>
<sequence>MEADNQQHPYTSDSCLNEQQAAKVVMLATNTLRNDRVRNRLNIPISSLAPGSVQLSGIATAI</sequence>